<dbReference type="Proteomes" id="UP000515153">
    <property type="component" value="Unplaced"/>
</dbReference>
<dbReference type="PANTHER" id="PTHR11060">
    <property type="entry name" value="PROTEIN MEMO1"/>
    <property type="match status" value="1"/>
</dbReference>
<dbReference type="HAMAP" id="MF_00055">
    <property type="entry name" value="MEMO1"/>
    <property type="match status" value="1"/>
</dbReference>
<dbReference type="Gene3D" id="3.40.830.10">
    <property type="entry name" value="LigB-like"/>
    <property type="match status" value="1"/>
</dbReference>
<dbReference type="CDD" id="cd07361">
    <property type="entry name" value="MEMO_like"/>
    <property type="match status" value="1"/>
</dbReference>
<proteinExistence type="inferred from homology"/>
<protein>
    <submittedName>
        <fullName evidence="3">Uncharacterized protein</fullName>
    </submittedName>
</protein>
<reference evidence="3" key="2">
    <citation type="submission" date="2019-10" db="EMBL/GenBank/DDBJ databases">
        <authorList>
            <consortium name="NCBI Genome Project"/>
        </authorList>
    </citation>
    <scope>NUCLEOTIDE SEQUENCE</scope>
    <source>
        <strain evidence="3">NI907</strain>
    </source>
</reference>
<dbReference type="GeneID" id="41961748"/>
<reference evidence="3" key="1">
    <citation type="journal article" date="2019" name="Mol. Biol. Evol.">
        <title>Blast fungal genomes show frequent chromosomal changes, gene gains and losses, and effector gene turnover.</title>
        <authorList>
            <person name="Gomez Luciano L.B."/>
            <person name="Jason Tsai I."/>
            <person name="Chuma I."/>
            <person name="Tosa Y."/>
            <person name="Chen Y.H."/>
            <person name="Li J.Y."/>
            <person name="Li M.Y."/>
            <person name="Jade Lu M.Y."/>
            <person name="Nakayashiki H."/>
            <person name="Li W.H."/>
        </authorList>
    </citation>
    <scope>NUCLEOTIDE SEQUENCE</scope>
    <source>
        <strain evidence="3">NI907</strain>
    </source>
</reference>
<dbReference type="PANTHER" id="PTHR11060:SF0">
    <property type="entry name" value="PROTEIN MEMO1"/>
    <property type="match status" value="1"/>
</dbReference>
<evidence type="ECO:0000313" key="2">
    <source>
        <dbReference type="Proteomes" id="UP000515153"/>
    </source>
</evidence>
<dbReference type="Pfam" id="PF01875">
    <property type="entry name" value="Memo"/>
    <property type="match status" value="1"/>
</dbReference>
<reference evidence="3" key="3">
    <citation type="submission" date="2025-08" db="UniProtKB">
        <authorList>
            <consortium name="RefSeq"/>
        </authorList>
    </citation>
    <scope>IDENTIFICATION</scope>
    <source>
        <strain evidence="3">NI907</strain>
    </source>
</reference>
<organism evidence="2 3">
    <name type="scientific">Pyricularia grisea</name>
    <name type="common">Crabgrass-specific blast fungus</name>
    <name type="synonym">Magnaporthe grisea</name>
    <dbReference type="NCBI Taxonomy" id="148305"/>
    <lineage>
        <taxon>Eukaryota</taxon>
        <taxon>Fungi</taxon>
        <taxon>Dikarya</taxon>
        <taxon>Ascomycota</taxon>
        <taxon>Pezizomycotina</taxon>
        <taxon>Sordariomycetes</taxon>
        <taxon>Sordariomycetidae</taxon>
        <taxon>Magnaporthales</taxon>
        <taxon>Pyriculariaceae</taxon>
        <taxon>Pyricularia</taxon>
    </lineage>
</organism>
<dbReference type="KEGG" id="pgri:PgNI_06819"/>
<dbReference type="AlphaFoldDB" id="A0A6P8B2I9"/>
<dbReference type="InterPro" id="IPR002737">
    <property type="entry name" value="MEMO1_fam"/>
</dbReference>
<gene>
    <name evidence="3" type="ORF">PgNI_06819</name>
</gene>
<accession>A0A6P8B2I9</accession>
<name>A0A6P8B2I9_PYRGI</name>
<sequence length="338" mass="36740">MSGIRRASHAGSWYTQSSSKLNTQLDEWLSEVPDKINESDVPIKGARVIIAPHAGYSYSGPCAAWAYKVFDVSAAKRIFVLGPSHTYYLSGCALTTYATYETPLGNLRVDLDTVKQLRDTGKFKDIPRDNDEDEHSLEMHLPYLAKRLTQTFGGGSDGDGDASWPPVVPILIGDNKRDAEKAFGELLVPYLRDPNNAFIVSSDFCHWGGRFGYTKYTSDGTVGGVRSLGRADRNLPVPIHEGIRVLDHLAMDAIETGSHDAFYDNLKATGNTVCGRHPIGVVMAALEMLKKERTGGDAAASGSKKGDGVFTFVKYDRSSLVEDVSDSSVSYAAAYAVI</sequence>
<keyword evidence="2" id="KW-1185">Reference proteome</keyword>
<comment type="similarity">
    <text evidence="1">Belongs to the MEMO1 family.</text>
</comment>
<evidence type="ECO:0000256" key="1">
    <source>
        <dbReference type="ARBA" id="ARBA00006315"/>
    </source>
</evidence>
<dbReference type="NCBIfam" id="TIGR04336">
    <property type="entry name" value="AmmeMemoSam_B"/>
    <property type="match status" value="1"/>
</dbReference>
<evidence type="ECO:0000313" key="3">
    <source>
        <dbReference type="RefSeq" id="XP_030981330.1"/>
    </source>
</evidence>
<dbReference type="OrthoDB" id="417112at2759"/>
<dbReference type="RefSeq" id="XP_030981330.1">
    <property type="nucleotide sequence ID" value="XM_031126839.1"/>
</dbReference>